<dbReference type="AlphaFoldDB" id="A0A6C0LK72"/>
<dbReference type="EMBL" id="MN740506">
    <property type="protein sequence ID" value="QHU30395.1"/>
    <property type="molecule type" value="Genomic_DNA"/>
</dbReference>
<accession>A0A6C0LK72</accession>
<reference evidence="1" key="1">
    <citation type="journal article" date="2020" name="Nature">
        <title>Giant virus diversity and host interactions through global metagenomics.</title>
        <authorList>
            <person name="Schulz F."/>
            <person name="Roux S."/>
            <person name="Paez-Espino D."/>
            <person name="Jungbluth S."/>
            <person name="Walsh D.A."/>
            <person name="Denef V.J."/>
            <person name="McMahon K.D."/>
            <person name="Konstantinidis K.T."/>
            <person name="Eloe-Fadrosh E.A."/>
            <person name="Kyrpides N.C."/>
            <person name="Woyke T."/>
        </authorList>
    </citation>
    <scope>NUCLEOTIDE SEQUENCE</scope>
    <source>
        <strain evidence="1">GVMAG-M-3300027833-11</strain>
    </source>
</reference>
<evidence type="ECO:0000313" key="1">
    <source>
        <dbReference type="EMBL" id="QHU30395.1"/>
    </source>
</evidence>
<sequence>MPSYYIDNLPLSSYNESTLNGFIEASTERQSLFYTQHGIFTVKNGQLYKININHKNVERHKYKNIEIISDDSSEELTEINSQIPNDYYVKRLDIVKYKVSGNNHAHLVITYEKDIVTDAFFKNDNDFNSPMLHSTIDTFLSNLN</sequence>
<protein>
    <submittedName>
        <fullName evidence="1">Uncharacterized protein</fullName>
    </submittedName>
</protein>
<name>A0A6C0LK72_9ZZZZ</name>
<proteinExistence type="predicted"/>
<organism evidence="1">
    <name type="scientific">viral metagenome</name>
    <dbReference type="NCBI Taxonomy" id="1070528"/>
    <lineage>
        <taxon>unclassified sequences</taxon>
        <taxon>metagenomes</taxon>
        <taxon>organismal metagenomes</taxon>
    </lineage>
</organism>